<proteinExistence type="predicted"/>
<dbReference type="EMBL" id="MU003493">
    <property type="protein sequence ID" value="KAF2476824.1"/>
    <property type="molecule type" value="Genomic_DNA"/>
</dbReference>
<sequence length="191" mass="20617">MPAAHPGRALAQGRSKGLGHLSKAGFASAPSPSLGYFLLERLQKRSRLIGLGAILTRHGAMSLSRRRMSLSLLACGLNRHLGRAEMRRRKECCVILPSVTTAPKFGRFVLGHVAFCTRSVIAASLPRMLQGNGSSHNLPECTLYAAANKIIAFLGSELIRPATPQFLVLPPGDIDRGCDSRVRPRQDLRAG</sequence>
<protein>
    <submittedName>
        <fullName evidence="1">Uncharacterized protein</fullName>
    </submittedName>
</protein>
<comment type="caution">
    <text evidence="1">The sequence shown here is derived from an EMBL/GenBank/DDBJ whole genome shotgun (WGS) entry which is preliminary data.</text>
</comment>
<dbReference type="Proteomes" id="UP000799755">
    <property type="component" value="Unassembled WGS sequence"/>
</dbReference>
<accession>A0ACB6RBY2</accession>
<keyword evidence="2" id="KW-1185">Reference proteome</keyword>
<evidence type="ECO:0000313" key="1">
    <source>
        <dbReference type="EMBL" id="KAF2476824.1"/>
    </source>
</evidence>
<organism evidence="1 2">
    <name type="scientific">Lindgomyces ingoldianus</name>
    <dbReference type="NCBI Taxonomy" id="673940"/>
    <lineage>
        <taxon>Eukaryota</taxon>
        <taxon>Fungi</taxon>
        <taxon>Dikarya</taxon>
        <taxon>Ascomycota</taxon>
        <taxon>Pezizomycotina</taxon>
        <taxon>Dothideomycetes</taxon>
        <taxon>Pleosporomycetidae</taxon>
        <taxon>Pleosporales</taxon>
        <taxon>Lindgomycetaceae</taxon>
        <taxon>Lindgomyces</taxon>
    </lineage>
</organism>
<evidence type="ECO:0000313" key="2">
    <source>
        <dbReference type="Proteomes" id="UP000799755"/>
    </source>
</evidence>
<gene>
    <name evidence="1" type="ORF">BDR25DRAFT_309184</name>
</gene>
<reference evidence="1" key="1">
    <citation type="journal article" date="2020" name="Stud. Mycol.">
        <title>101 Dothideomycetes genomes: a test case for predicting lifestyles and emergence of pathogens.</title>
        <authorList>
            <person name="Haridas S."/>
            <person name="Albert R."/>
            <person name="Binder M."/>
            <person name="Bloem J."/>
            <person name="Labutti K."/>
            <person name="Salamov A."/>
            <person name="Andreopoulos B."/>
            <person name="Baker S."/>
            <person name="Barry K."/>
            <person name="Bills G."/>
            <person name="Bluhm B."/>
            <person name="Cannon C."/>
            <person name="Castanera R."/>
            <person name="Culley D."/>
            <person name="Daum C."/>
            <person name="Ezra D."/>
            <person name="Gonzalez J."/>
            <person name="Henrissat B."/>
            <person name="Kuo A."/>
            <person name="Liang C."/>
            <person name="Lipzen A."/>
            <person name="Lutzoni F."/>
            <person name="Magnuson J."/>
            <person name="Mondo S."/>
            <person name="Nolan M."/>
            <person name="Ohm R."/>
            <person name="Pangilinan J."/>
            <person name="Park H.-J."/>
            <person name="Ramirez L."/>
            <person name="Alfaro M."/>
            <person name="Sun H."/>
            <person name="Tritt A."/>
            <person name="Yoshinaga Y."/>
            <person name="Zwiers L.-H."/>
            <person name="Turgeon B."/>
            <person name="Goodwin S."/>
            <person name="Spatafora J."/>
            <person name="Crous P."/>
            <person name="Grigoriev I."/>
        </authorList>
    </citation>
    <scope>NUCLEOTIDE SEQUENCE</scope>
    <source>
        <strain evidence="1">ATCC 200398</strain>
    </source>
</reference>
<name>A0ACB6RBY2_9PLEO</name>